<protein>
    <submittedName>
        <fullName evidence="1">Uncharacterized protein</fullName>
    </submittedName>
</protein>
<keyword evidence="2" id="KW-1185">Reference proteome</keyword>
<organism evidence="1 2">
    <name type="scientific">Liparis tanakae</name>
    <name type="common">Tanaka's snailfish</name>
    <dbReference type="NCBI Taxonomy" id="230148"/>
    <lineage>
        <taxon>Eukaryota</taxon>
        <taxon>Metazoa</taxon>
        <taxon>Chordata</taxon>
        <taxon>Craniata</taxon>
        <taxon>Vertebrata</taxon>
        <taxon>Euteleostomi</taxon>
        <taxon>Actinopterygii</taxon>
        <taxon>Neopterygii</taxon>
        <taxon>Teleostei</taxon>
        <taxon>Neoteleostei</taxon>
        <taxon>Acanthomorphata</taxon>
        <taxon>Eupercaria</taxon>
        <taxon>Perciformes</taxon>
        <taxon>Cottioidei</taxon>
        <taxon>Cottales</taxon>
        <taxon>Liparidae</taxon>
        <taxon>Liparis</taxon>
    </lineage>
</organism>
<dbReference type="Proteomes" id="UP000314294">
    <property type="component" value="Unassembled WGS sequence"/>
</dbReference>
<name>A0A4Z2FEV0_9TELE</name>
<proteinExistence type="predicted"/>
<reference evidence="1 2" key="1">
    <citation type="submission" date="2019-03" db="EMBL/GenBank/DDBJ databases">
        <title>First draft genome of Liparis tanakae, snailfish: a comprehensive survey of snailfish specific genes.</title>
        <authorList>
            <person name="Kim W."/>
            <person name="Song I."/>
            <person name="Jeong J.-H."/>
            <person name="Kim D."/>
            <person name="Kim S."/>
            <person name="Ryu S."/>
            <person name="Song J.Y."/>
            <person name="Lee S.K."/>
        </authorList>
    </citation>
    <scope>NUCLEOTIDE SEQUENCE [LARGE SCALE GENOMIC DNA]</scope>
    <source>
        <tissue evidence="1">Muscle</tissue>
    </source>
</reference>
<dbReference type="AlphaFoldDB" id="A0A4Z2FEV0"/>
<evidence type="ECO:0000313" key="2">
    <source>
        <dbReference type="Proteomes" id="UP000314294"/>
    </source>
</evidence>
<sequence>MRSIFWASPGNRKLQRNWLQRARERGSVIPDDGLVEALAFVEELGDVFGGVLQEVVLQQELDALENHK</sequence>
<accession>A0A4Z2FEV0</accession>
<dbReference type="EMBL" id="SRLO01001294">
    <property type="protein sequence ID" value="TNN39274.1"/>
    <property type="molecule type" value="Genomic_DNA"/>
</dbReference>
<evidence type="ECO:0000313" key="1">
    <source>
        <dbReference type="EMBL" id="TNN39274.1"/>
    </source>
</evidence>
<comment type="caution">
    <text evidence="1">The sequence shown here is derived from an EMBL/GenBank/DDBJ whole genome shotgun (WGS) entry which is preliminary data.</text>
</comment>
<gene>
    <name evidence="1" type="ORF">EYF80_050565</name>
</gene>